<keyword evidence="4" id="KW-1017">Isopeptide bond</keyword>
<dbReference type="PROSITE" id="PS00028">
    <property type="entry name" value="ZINC_FINGER_C2H2_1"/>
    <property type="match status" value="7"/>
</dbReference>
<evidence type="ECO:0000256" key="15">
    <source>
        <dbReference type="PROSITE-ProRule" id="PRU00042"/>
    </source>
</evidence>
<dbReference type="GO" id="GO:0005730">
    <property type="term" value="C:nucleolus"/>
    <property type="evidence" value="ECO:0007669"/>
    <property type="project" value="UniProtKB-SubCell"/>
</dbReference>
<feature type="domain" description="C2H2-type" evidence="18">
    <location>
        <begin position="182"/>
        <end position="211"/>
    </location>
</feature>
<dbReference type="SMART" id="SM00355">
    <property type="entry name" value="ZnF_C2H2"/>
    <property type="match status" value="7"/>
</dbReference>
<organism evidence="19 20">
    <name type="scientific">Stylonychia lemnae</name>
    <name type="common">Ciliate</name>
    <dbReference type="NCBI Taxonomy" id="5949"/>
    <lineage>
        <taxon>Eukaryota</taxon>
        <taxon>Sar</taxon>
        <taxon>Alveolata</taxon>
        <taxon>Ciliophora</taxon>
        <taxon>Intramacronucleata</taxon>
        <taxon>Spirotrichea</taxon>
        <taxon>Stichotrichia</taxon>
        <taxon>Sporadotrichida</taxon>
        <taxon>Oxytrichidae</taxon>
        <taxon>Stylonychinae</taxon>
        <taxon>Stylonychia</taxon>
    </lineage>
</organism>
<accession>A0A078ASN7</accession>
<dbReference type="InterPro" id="IPR051061">
    <property type="entry name" value="Zinc_finger_trans_reg"/>
</dbReference>
<keyword evidence="5" id="KW-0479">Metal-binding</keyword>
<feature type="domain" description="C2H2-type" evidence="18">
    <location>
        <begin position="330"/>
        <end position="357"/>
    </location>
</feature>
<protein>
    <recommendedName>
        <fullName evidence="14">Wilms tumor protein homolog</fullName>
    </recommendedName>
</protein>
<evidence type="ECO:0000256" key="12">
    <source>
        <dbReference type="ARBA" id="ARBA00023163"/>
    </source>
</evidence>
<reference evidence="19 20" key="1">
    <citation type="submission" date="2014-06" db="EMBL/GenBank/DDBJ databases">
        <authorList>
            <person name="Swart Estienne"/>
        </authorList>
    </citation>
    <scope>NUCLEOTIDE SEQUENCE [LARGE SCALE GENOMIC DNA]</scope>
    <source>
        <strain evidence="19 20">130c</strain>
    </source>
</reference>
<dbReference type="Pfam" id="PF00096">
    <property type="entry name" value="zf-C2H2"/>
    <property type="match status" value="6"/>
</dbReference>
<dbReference type="GO" id="GO:0003712">
    <property type="term" value="F:transcription coregulator activity"/>
    <property type="evidence" value="ECO:0007669"/>
    <property type="project" value="TreeGrafter"/>
</dbReference>
<evidence type="ECO:0000259" key="18">
    <source>
        <dbReference type="PROSITE" id="PS50157"/>
    </source>
</evidence>
<evidence type="ECO:0000256" key="9">
    <source>
        <dbReference type="ARBA" id="ARBA00022843"/>
    </source>
</evidence>
<feature type="domain" description="C2H2-type" evidence="18">
    <location>
        <begin position="212"/>
        <end position="239"/>
    </location>
</feature>
<evidence type="ECO:0000256" key="16">
    <source>
        <dbReference type="SAM" id="MobiDB-lite"/>
    </source>
</evidence>
<comment type="similarity">
    <text evidence="3">Belongs to the krueppel C2H2-type zinc-finger protein family.</text>
</comment>
<evidence type="ECO:0000256" key="3">
    <source>
        <dbReference type="ARBA" id="ARBA00006991"/>
    </source>
</evidence>
<evidence type="ECO:0000256" key="14">
    <source>
        <dbReference type="ARBA" id="ARBA00069242"/>
    </source>
</evidence>
<keyword evidence="13" id="KW-0539">Nucleus</keyword>
<evidence type="ECO:0000256" key="17">
    <source>
        <dbReference type="SAM" id="Phobius"/>
    </source>
</evidence>
<dbReference type="PANTHER" id="PTHR46179:SF13">
    <property type="entry name" value="C2H2-TYPE DOMAIN-CONTAINING PROTEIN"/>
    <property type="match status" value="1"/>
</dbReference>
<feature type="domain" description="C2H2-type" evidence="18">
    <location>
        <begin position="300"/>
        <end position="329"/>
    </location>
</feature>
<keyword evidence="20" id="KW-1185">Reference proteome</keyword>
<dbReference type="SUPFAM" id="SSF57667">
    <property type="entry name" value="beta-beta-alpha zinc fingers"/>
    <property type="match status" value="4"/>
</dbReference>
<sequence>MQMRDASRITRNSTTHGHDTIVQIMHINQRIRIKTQEAESLSNFFQKVFYHLIICQIVVQLILYFEIEQGLNQLGLLERKGKGKYEFISEKGDIQPDHLYYLYFKEKPDKISPSHNLEEETKKLVLEQSHNQLWFIVQKIQQQLQPVSGCQSFFMQDCLPPLSCYLAQIEKVKRPKDEKKILICPFEKCLKEFSETGNLKTHMRTHTGERPFVCQQCGQQFITKGHLQAHELTHTGEKPFNCNFQGCNKRYSRAGRLKIHQRLHTGERPFVCQMEGCEKAFREKGNLLTHMRIHNGQKPFRCDFADCDMMFTTQGHLTDHKRRHSGERPYICEVCNDKFMRSSTLKIHMRRHTGEKPYKCDKCDRAFSESGNLRTHLKTHEDERFDCFSPLGKRMKRESKFSTPRSGFSSKKRTLKAISKNNMHENNFSEEPYSPDSIKPMPQLQLDFKANHNSHNHNNNNIQLRKGSGQINSSQNQGQMIQRQNHPAQSPMKEEDIKIPLVKQDNAMPNENYGNFLINLNEPQSVTQSYIQQQPSQQGLLLNPFSPSSILNQNQLSQFSSPRFNQYHQQHQHLLTLNTPTDTNTMRINARKIQNQQPMQQFQDIKKMQQNQQYIQQVNSNKFSPLGGQLSYLDSPDMNQHHHGIIVNSQVQNAKLMTDMSPLYRKNDGQVLKLGNTSNVSQIIQSQPQYQIISQAPQIQAQPQIQIISSSVQGQQSTTNQEEEAQSFSSLAKFWQNRGGSQSPCVSQDASPLLRKPSMTPRNGNEWQQNYSNMQGSSLKLNNQIFNPSENSAFKRGLSPKVMIDQNGHPVIHNFNSPSNTPKLISAQEMNRQMQIRKNSSFSSFQQPQQPMHIIAAQQSHMLRPPSILTLNQQQQMLRGSLSPNNFEDMQSPGILPKHQQLGAQNQQQ</sequence>
<feature type="region of interest" description="Disordered" evidence="16">
    <location>
        <begin position="882"/>
        <end position="909"/>
    </location>
</feature>
<evidence type="ECO:0000256" key="1">
    <source>
        <dbReference type="ARBA" id="ARBA00004604"/>
    </source>
</evidence>
<dbReference type="InterPro" id="IPR036236">
    <property type="entry name" value="Znf_C2H2_sf"/>
</dbReference>
<keyword evidence="17" id="KW-0472">Membrane</keyword>
<dbReference type="AlphaFoldDB" id="A0A078ASN7"/>
<evidence type="ECO:0000256" key="13">
    <source>
        <dbReference type="ARBA" id="ARBA00023242"/>
    </source>
</evidence>
<dbReference type="FunFam" id="3.30.160.60:FF:000733">
    <property type="entry name" value="Zinc finger protein 236 variant"/>
    <property type="match status" value="1"/>
</dbReference>
<keyword evidence="12" id="KW-0804">Transcription</keyword>
<dbReference type="FunFam" id="3.30.160.60:FF:000072">
    <property type="entry name" value="zinc finger protein 143 isoform X1"/>
    <property type="match status" value="1"/>
</dbReference>
<dbReference type="GO" id="GO:0008270">
    <property type="term" value="F:zinc ion binding"/>
    <property type="evidence" value="ECO:0007669"/>
    <property type="project" value="UniProtKB-KW"/>
</dbReference>
<name>A0A078ASN7_STYLE</name>
<dbReference type="GO" id="GO:0003677">
    <property type="term" value="F:DNA binding"/>
    <property type="evidence" value="ECO:0007669"/>
    <property type="project" value="UniProtKB-KW"/>
</dbReference>
<dbReference type="PANTHER" id="PTHR46179">
    <property type="entry name" value="ZINC FINGER PROTEIN"/>
    <property type="match status" value="1"/>
</dbReference>
<feature type="domain" description="C2H2-type" evidence="18">
    <location>
        <begin position="240"/>
        <end position="269"/>
    </location>
</feature>
<keyword evidence="9" id="KW-0832">Ubl conjugation</keyword>
<evidence type="ECO:0000256" key="11">
    <source>
        <dbReference type="ARBA" id="ARBA00023125"/>
    </source>
</evidence>
<evidence type="ECO:0000256" key="8">
    <source>
        <dbReference type="ARBA" id="ARBA00022833"/>
    </source>
</evidence>
<dbReference type="FunFam" id="3.30.160.60:FF:000125">
    <property type="entry name" value="Putative zinc finger protein 143"/>
    <property type="match status" value="2"/>
</dbReference>
<dbReference type="EMBL" id="CCKQ01013521">
    <property type="protein sequence ID" value="CDW85189.1"/>
    <property type="molecule type" value="Genomic_DNA"/>
</dbReference>
<keyword evidence="17" id="KW-1133">Transmembrane helix</keyword>
<evidence type="ECO:0000256" key="7">
    <source>
        <dbReference type="ARBA" id="ARBA00022771"/>
    </source>
</evidence>
<evidence type="ECO:0000256" key="10">
    <source>
        <dbReference type="ARBA" id="ARBA00023015"/>
    </source>
</evidence>
<dbReference type="InterPro" id="IPR013087">
    <property type="entry name" value="Znf_C2H2_type"/>
</dbReference>
<dbReference type="GO" id="GO:0005654">
    <property type="term" value="C:nucleoplasm"/>
    <property type="evidence" value="ECO:0007669"/>
    <property type="project" value="UniProtKB-SubCell"/>
</dbReference>
<feature type="domain" description="C2H2-type" evidence="18">
    <location>
        <begin position="270"/>
        <end position="299"/>
    </location>
</feature>
<evidence type="ECO:0000256" key="5">
    <source>
        <dbReference type="ARBA" id="ARBA00022723"/>
    </source>
</evidence>
<dbReference type="Proteomes" id="UP000039865">
    <property type="component" value="Unassembled WGS sequence"/>
</dbReference>
<feature type="domain" description="C2H2-type" evidence="18">
    <location>
        <begin position="358"/>
        <end position="385"/>
    </location>
</feature>
<dbReference type="FunFam" id="3.30.160.60:FF:000508">
    <property type="entry name" value="Myeloid zinc finger 1"/>
    <property type="match status" value="1"/>
</dbReference>
<keyword evidence="7 15" id="KW-0863">Zinc-finger</keyword>
<dbReference type="OrthoDB" id="282749at2759"/>
<evidence type="ECO:0000256" key="2">
    <source>
        <dbReference type="ARBA" id="ARBA00004642"/>
    </source>
</evidence>
<dbReference type="GO" id="GO:0006357">
    <property type="term" value="P:regulation of transcription by RNA polymerase II"/>
    <property type="evidence" value="ECO:0007669"/>
    <property type="project" value="TreeGrafter"/>
</dbReference>
<comment type="subcellular location">
    <subcellularLocation>
        <location evidence="1">Nucleus</location>
        <location evidence="1">Nucleolus</location>
    </subcellularLocation>
    <subcellularLocation>
        <location evidence="2">Nucleus</location>
        <location evidence="2">Nucleoplasm</location>
    </subcellularLocation>
</comment>
<dbReference type="GO" id="GO:0042802">
    <property type="term" value="F:identical protein binding"/>
    <property type="evidence" value="ECO:0007669"/>
    <property type="project" value="UniProtKB-ARBA"/>
</dbReference>
<dbReference type="PROSITE" id="PS50157">
    <property type="entry name" value="ZINC_FINGER_C2H2_2"/>
    <property type="match status" value="7"/>
</dbReference>
<keyword evidence="10" id="KW-0805">Transcription regulation</keyword>
<evidence type="ECO:0000256" key="4">
    <source>
        <dbReference type="ARBA" id="ARBA00022499"/>
    </source>
</evidence>
<gene>
    <name evidence="19" type="primary">Contig6848.g326</name>
    <name evidence="19" type="ORF">STYLEM_14262</name>
</gene>
<feature type="transmembrane region" description="Helical" evidence="17">
    <location>
        <begin position="48"/>
        <end position="65"/>
    </location>
</feature>
<keyword evidence="6" id="KW-0677">Repeat</keyword>
<evidence type="ECO:0000313" key="20">
    <source>
        <dbReference type="Proteomes" id="UP000039865"/>
    </source>
</evidence>
<proteinExistence type="inferred from homology"/>
<dbReference type="FunFam" id="3.30.160.60:FF:000063">
    <property type="entry name" value="Wilms tumor 1-KTS isoform"/>
    <property type="match status" value="1"/>
</dbReference>
<keyword evidence="8" id="KW-0862">Zinc</keyword>
<evidence type="ECO:0000256" key="6">
    <source>
        <dbReference type="ARBA" id="ARBA00022737"/>
    </source>
</evidence>
<evidence type="ECO:0000313" key="19">
    <source>
        <dbReference type="EMBL" id="CDW85189.1"/>
    </source>
</evidence>
<dbReference type="Gene3D" id="3.30.160.60">
    <property type="entry name" value="Classic Zinc Finger"/>
    <property type="match status" value="7"/>
</dbReference>
<dbReference type="InParanoid" id="A0A078ASN7"/>
<keyword evidence="11" id="KW-0238">DNA-binding</keyword>
<keyword evidence="17" id="KW-0812">Transmembrane</keyword>